<accession>A0AAN9A303</accession>
<reference evidence="2 3" key="1">
    <citation type="submission" date="2023-11" db="EMBL/GenBank/DDBJ databases">
        <title>Halocaridina rubra genome assembly.</title>
        <authorList>
            <person name="Smith C."/>
        </authorList>
    </citation>
    <scope>NUCLEOTIDE SEQUENCE [LARGE SCALE GENOMIC DNA]</scope>
    <source>
        <strain evidence="2">EP-1</strain>
        <tissue evidence="2">Whole</tissue>
    </source>
</reference>
<dbReference type="Proteomes" id="UP001381693">
    <property type="component" value="Unassembled WGS sequence"/>
</dbReference>
<sequence>MIHKNLLSCLGVLVACMAMGVLSQEPSSPWQAINPALSIGSSQEEYSETSYEVEYPEGQNNTNYEEDELYDILHSNFHSEWTRSRQTLL</sequence>
<name>A0AAN9A303_HALRR</name>
<keyword evidence="3" id="KW-1185">Reference proteome</keyword>
<evidence type="ECO:0000313" key="2">
    <source>
        <dbReference type="EMBL" id="KAK7073163.1"/>
    </source>
</evidence>
<evidence type="ECO:0000313" key="3">
    <source>
        <dbReference type="Proteomes" id="UP001381693"/>
    </source>
</evidence>
<protein>
    <submittedName>
        <fullName evidence="2">Uncharacterized protein</fullName>
    </submittedName>
</protein>
<gene>
    <name evidence="2" type="ORF">SK128_017707</name>
</gene>
<organism evidence="2 3">
    <name type="scientific">Halocaridina rubra</name>
    <name type="common">Hawaiian red shrimp</name>
    <dbReference type="NCBI Taxonomy" id="373956"/>
    <lineage>
        <taxon>Eukaryota</taxon>
        <taxon>Metazoa</taxon>
        <taxon>Ecdysozoa</taxon>
        <taxon>Arthropoda</taxon>
        <taxon>Crustacea</taxon>
        <taxon>Multicrustacea</taxon>
        <taxon>Malacostraca</taxon>
        <taxon>Eumalacostraca</taxon>
        <taxon>Eucarida</taxon>
        <taxon>Decapoda</taxon>
        <taxon>Pleocyemata</taxon>
        <taxon>Caridea</taxon>
        <taxon>Atyoidea</taxon>
        <taxon>Atyidae</taxon>
        <taxon>Halocaridina</taxon>
    </lineage>
</organism>
<feature type="signal peptide" evidence="1">
    <location>
        <begin position="1"/>
        <end position="23"/>
    </location>
</feature>
<keyword evidence="1" id="KW-0732">Signal</keyword>
<evidence type="ECO:0000256" key="1">
    <source>
        <dbReference type="SAM" id="SignalP"/>
    </source>
</evidence>
<comment type="caution">
    <text evidence="2">The sequence shown here is derived from an EMBL/GenBank/DDBJ whole genome shotgun (WGS) entry which is preliminary data.</text>
</comment>
<proteinExistence type="predicted"/>
<dbReference type="AlphaFoldDB" id="A0AAN9A303"/>
<dbReference type="PROSITE" id="PS51257">
    <property type="entry name" value="PROKAR_LIPOPROTEIN"/>
    <property type="match status" value="1"/>
</dbReference>
<dbReference type="EMBL" id="JAXCGZ010013245">
    <property type="protein sequence ID" value="KAK7073163.1"/>
    <property type="molecule type" value="Genomic_DNA"/>
</dbReference>
<feature type="chain" id="PRO_5042978349" evidence="1">
    <location>
        <begin position="24"/>
        <end position="89"/>
    </location>
</feature>